<feature type="domain" description="Helicase C-terminal" evidence="19">
    <location>
        <begin position="208"/>
        <end position="356"/>
    </location>
</feature>
<dbReference type="InterPro" id="IPR014001">
    <property type="entry name" value="Helicase_ATP-bd"/>
</dbReference>
<dbReference type="PANTHER" id="PTHR13710:SF105">
    <property type="entry name" value="ATP-DEPENDENT DNA HELICASE Q1"/>
    <property type="match status" value="1"/>
</dbReference>
<proteinExistence type="inferred from homology"/>
<organism evidence="20 21">
    <name type="scientific">Psychrosphaera algicola</name>
    <dbReference type="NCBI Taxonomy" id="3023714"/>
    <lineage>
        <taxon>Bacteria</taxon>
        <taxon>Pseudomonadati</taxon>
        <taxon>Pseudomonadota</taxon>
        <taxon>Gammaproteobacteria</taxon>
        <taxon>Alteromonadales</taxon>
        <taxon>Pseudoalteromonadaceae</taxon>
        <taxon>Psychrosphaera</taxon>
    </lineage>
</organism>
<comment type="catalytic activity">
    <reaction evidence="15">
        <text>Couples ATP hydrolysis with the unwinding of duplex DNA by translocating in the 3'-5' direction.</text>
        <dbReference type="EC" id="5.6.2.4"/>
    </reaction>
</comment>
<feature type="domain" description="HRDC" evidence="17">
    <location>
        <begin position="512"/>
        <end position="589"/>
    </location>
</feature>
<dbReference type="GO" id="GO:0003678">
    <property type="term" value="F:DNA helicase activity"/>
    <property type="evidence" value="ECO:0007669"/>
    <property type="project" value="UniProtKB-EC"/>
</dbReference>
<keyword evidence="5" id="KW-0547">Nucleotide-binding</keyword>
<dbReference type="Pfam" id="PF09382">
    <property type="entry name" value="RQC"/>
    <property type="match status" value="1"/>
</dbReference>
<evidence type="ECO:0000256" key="12">
    <source>
        <dbReference type="ARBA" id="ARBA00023172"/>
    </source>
</evidence>
<dbReference type="Gene3D" id="1.10.10.10">
    <property type="entry name" value="Winged helix-like DNA-binding domain superfamily/Winged helix DNA-binding domain"/>
    <property type="match status" value="1"/>
</dbReference>
<accession>A0ABT5FGL5</accession>
<dbReference type="CDD" id="cd17920">
    <property type="entry name" value="DEXHc_RecQ"/>
    <property type="match status" value="1"/>
</dbReference>
<dbReference type="Pfam" id="PF00271">
    <property type="entry name" value="Helicase_C"/>
    <property type="match status" value="1"/>
</dbReference>
<dbReference type="NCBIfam" id="TIGR00614">
    <property type="entry name" value="recQ_fam"/>
    <property type="match status" value="1"/>
</dbReference>
<evidence type="ECO:0000256" key="2">
    <source>
        <dbReference type="ARBA" id="ARBA00001947"/>
    </source>
</evidence>
<dbReference type="InterPro" id="IPR036390">
    <property type="entry name" value="WH_DNA-bd_sf"/>
</dbReference>
<dbReference type="Pfam" id="PF00270">
    <property type="entry name" value="DEAD"/>
    <property type="match status" value="1"/>
</dbReference>
<sequence length="589" mass="66577">MLTKIFGYDAFRMGQDKVIESCINQQDTLVLLPTGGGKSLCYQVPALLLPNVTIVVTPLLSLMKDQVDQLNELGIAASYINSQQTRQEQFQTLNQLQYGEIKILYVSPERLLQQRFLDHLHQAGVSLFAIDEAHCLSHWGHDFRADYLRLGQIKNLFPHVPIMALTATADKATRFDISHQLNLNDPYIHIGSFDRANLRYTIEEKFKPLNQLLSFVGTQTDACGVVYCSSRARVDDVAEKLKQKGFNAAPYHAGHENAHRIKVQEQFQRDQIQIVVATVAFGMGINKPNIRFVVHYDLPKTIESYYQETGRAGRDGLDAQCLMFFDSGDVPRIRRMISDNQNEDRVKVELQRFNAMVALADAQTCRRQVLLNYFNEPTTTGCGNCDICLDPPTSFDGTLLAQQAMSCIYRSGQRFGIGHIIDILRGSQGIRIKDHKHDELSTYGIGKEQTHDYWLSIIRQLIHQGLIEQDISRGSSLVLTEKARPILRSESTLQLAVPRLNTKKLFEKAAPVNYDKRLFARLKGLRKSIAEEHNVPPFVVFSDATLADMADKLPTTPRDMLLVSGVGETKLRRYGDAFLSVINRHVSEL</sequence>
<protein>
    <recommendedName>
        <fullName evidence="16">DNA helicase RecQ</fullName>
        <ecNumber evidence="16">5.6.2.4</ecNumber>
    </recommendedName>
</protein>
<name>A0ABT5FGL5_9GAMM</name>
<keyword evidence="11" id="KW-0238">DNA-binding</keyword>
<comment type="caution">
    <text evidence="20">The sequence shown here is derived from an EMBL/GenBank/DDBJ whole genome shotgun (WGS) entry which is preliminary data.</text>
</comment>
<dbReference type="Pfam" id="PF00570">
    <property type="entry name" value="HRDC"/>
    <property type="match status" value="1"/>
</dbReference>
<dbReference type="PROSITE" id="PS50967">
    <property type="entry name" value="HRDC"/>
    <property type="match status" value="1"/>
</dbReference>
<dbReference type="Proteomes" id="UP001528411">
    <property type="component" value="Unassembled WGS sequence"/>
</dbReference>
<evidence type="ECO:0000256" key="14">
    <source>
        <dbReference type="ARBA" id="ARBA00023235"/>
    </source>
</evidence>
<dbReference type="SMART" id="SM00490">
    <property type="entry name" value="HELICc"/>
    <property type="match status" value="1"/>
</dbReference>
<evidence type="ECO:0000256" key="3">
    <source>
        <dbReference type="ARBA" id="ARBA00005446"/>
    </source>
</evidence>
<dbReference type="GO" id="GO:0016787">
    <property type="term" value="F:hydrolase activity"/>
    <property type="evidence" value="ECO:0007669"/>
    <property type="project" value="UniProtKB-KW"/>
</dbReference>
<dbReference type="InterPro" id="IPR027417">
    <property type="entry name" value="P-loop_NTPase"/>
</dbReference>
<keyword evidence="21" id="KW-1185">Reference proteome</keyword>
<dbReference type="SUPFAM" id="SSF47819">
    <property type="entry name" value="HRDC-like"/>
    <property type="match status" value="1"/>
</dbReference>
<comment type="cofactor">
    <cofactor evidence="1">
        <name>Mg(2+)</name>
        <dbReference type="ChEBI" id="CHEBI:18420"/>
    </cofactor>
</comment>
<dbReference type="InterPro" id="IPR036388">
    <property type="entry name" value="WH-like_DNA-bd_sf"/>
</dbReference>
<dbReference type="InterPro" id="IPR032284">
    <property type="entry name" value="RecQ_Zn-bd"/>
</dbReference>
<dbReference type="InterPro" id="IPR004589">
    <property type="entry name" value="DNA_helicase_ATP-dep_RecQ"/>
</dbReference>
<gene>
    <name evidence="20" type="primary">recQ</name>
    <name evidence="20" type="ORF">PN838_17875</name>
</gene>
<dbReference type="SUPFAM" id="SSF52540">
    <property type="entry name" value="P-loop containing nucleoside triphosphate hydrolases"/>
    <property type="match status" value="1"/>
</dbReference>
<feature type="domain" description="Helicase ATP-binding" evidence="18">
    <location>
        <begin position="19"/>
        <end position="187"/>
    </location>
</feature>
<dbReference type="NCBIfam" id="TIGR01389">
    <property type="entry name" value="recQ"/>
    <property type="match status" value="1"/>
</dbReference>
<evidence type="ECO:0000256" key="9">
    <source>
        <dbReference type="ARBA" id="ARBA00022833"/>
    </source>
</evidence>
<keyword evidence="6" id="KW-0227">DNA damage</keyword>
<evidence type="ECO:0000256" key="5">
    <source>
        <dbReference type="ARBA" id="ARBA00022741"/>
    </source>
</evidence>
<comment type="cofactor">
    <cofactor evidence="2">
        <name>Zn(2+)</name>
        <dbReference type="ChEBI" id="CHEBI:29105"/>
    </cofactor>
</comment>
<evidence type="ECO:0000259" key="19">
    <source>
        <dbReference type="PROSITE" id="PS51194"/>
    </source>
</evidence>
<dbReference type="Gene3D" id="3.40.50.300">
    <property type="entry name" value="P-loop containing nucleotide triphosphate hydrolases"/>
    <property type="match status" value="2"/>
</dbReference>
<evidence type="ECO:0000256" key="13">
    <source>
        <dbReference type="ARBA" id="ARBA00023204"/>
    </source>
</evidence>
<evidence type="ECO:0000256" key="6">
    <source>
        <dbReference type="ARBA" id="ARBA00022763"/>
    </source>
</evidence>
<evidence type="ECO:0000256" key="16">
    <source>
        <dbReference type="NCBIfam" id="TIGR01389"/>
    </source>
</evidence>
<keyword evidence="10" id="KW-0067">ATP-binding</keyword>
<keyword evidence="7 20" id="KW-0378">Hydrolase</keyword>
<dbReference type="Pfam" id="PF16124">
    <property type="entry name" value="RecQ_Zn_bind"/>
    <property type="match status" value="1"/>
</dbReference>
<evidence type="ECO:0000313" key="21">
    <source>
        <dbReference type="Proteomes" id="UP001528411"/>
    </source>
</evidence>
<dbReference type="InterPro" id="IPR002121">
    <property type="entry name" value="HRDC_dom"/>
</dbReference>
<dbReference type="PROSITE" id="PS51194">
    <property type="entry name" value="HELICASE_CTER"/>
    <property type="match status" value="1"/>
</dbReference>
<dbReference type="CDD" id="cd18794">
    <property type="entry name" value="SF2_C_RecQ"/>
    <property type="match status" value="1"/>
</dbReference>
<dbReference type="InterPro" id="IPR001650">
    <property type="entry name" value="Helicase_C-like"/>
</dbReference>
<dbReference type="SUPFAM" id="SSF46785">
    <property type="entry name" value="Winged helix' DNA-binding domain"/>
    <property type="match status" value="1"/>
</dbReference>
<evidence type="ECO:0000256" key="8">
    <source>
        <dbReference type="ARBA" id="ARBA00022806"/>
    </source>
</evidence>
<dbReference type="PROSITE" id="PS51192">
    <property type="entry name" value="HELICASE_ATP_BIND_1"/>
    <property type="match status" value="1"/>
</dbReference>
<dbReference type="Gene3D" id="1.10.150.80">
    <property type="entry name" value="HRDC domain"/>
    <property type="match status" value="1"/>
</dbReference>
<keyword evidence="14" id="KW-0413">Isomerase</keyword>
<evidence type="ECO:0000313" key="20">
    <source>
        <dbReference type="EMBL" id="MDC2890282.1"/>
    </source>
</evidence>
<keyword evidence="13" id="KW-0234">DNA repair</keyword>
<dbReference type="SMART" id="SM00487">
    <property type="entry name" value="DEXDc"/>
    <property type="match status" value="1"/>
</dbReference>
<evidence type="ECO:0000259" key="18">
    <source>
        <dbReference type="PROSITE" id="PS51192"/>
    </source>
</evidence>
<dbReference type="InterPro" id="IPR010997">
    <property type="entry name" value="HRDC-like_sf"/>
</dbReference>
<dbReference type="InterPro" id="IPR006293">
    <property type="entry name" value="DNA_helicase_ATP-dep_RecQ_bac"/>
</dbReference>
<keyword evidence="9" id="KW-0862">Zinc</keyword>
<keyword evidence="12" id="KW-0233">DNA recombination</keyword>
<dbReference type="EC" id="5.6.2.4" evidence="16"/>
<dbReference type="PANTHER" id="PTHR13710">
    <property type="entry name" value="DNA HELICASE RECQ FAMILY MEMBER"/>
    <property type="match status" value="1"/>
</dbReference>
<evidence type="ECO:0000256" key="1">
    <source>
        <dbReference type="ARBA" id="ARBA00001946"/>
    </source>
</evidence>
<keyword evidence="8 20" id="KW-0347">Helicase</keyword>
<dbReference type="InterPro" id="IPR044876">
    <property type="entry name" value="HRDC_dom_sf"/>
</dbReference>
<dbReference type="SMART" id="SM00956">
    <property type="entry name" value="RQC"/>
    <property type="match status" value="1"/>
</dbReference>
<evidence type="ECO:0000256" key="10">
    <source>
        <dbReference type="ARBA" id="ARBA00022840"/>
    </source>
</evidence>
<evidence type="ECO:0000256" key="15">
    <source>
        <dbReference type="ARBA" id="ARBA00034617"/>
    </source>
</evidence>
<dbReference type="EMBL" id="JAQOMS010000002">
    <property type="protein sequence ID" value="MDC2890282.1"/>
    <property type="molecule type" value="Genomic_DNA"/>
</dbReference>
<keyword evidence="4" id="KW-0479">Metal-binding</keyword>
<dbReference type="InterPro" id="IPR018982">
    <property type="entry name" value="RQC_domain"/>
</dbReference>
<dbReference type="InterPro" id="IPR011545">
    <property type="entry name" value="DEAD/DEAH_box_helicase_dom"/>
</dbReference>
<comment type="similarity">
    <text evidence="3">Belongs to the helicase family. RecQ subfamily.</text>
</comment>
<evidence type="ECO:0000259" key="17">
    <source>
        <dbReference type="PROSITE" id="PS50967"/>
    </source>
</evidence>
<dbReference type="SMART" id="SM00341">
    <property type="entry name" value="HRDC"/>
    <property type="match status" value="1"/>
</dbReference>
<evidence type="ECO:0000256" key="11">
    <source>
        <dbReference type="ARBA" id="ARBA00023125"/>
    </source>
</evidence>
<evidence type="ECO:0000256" key="7">
    <source>
        <dbReference type="ARBA" id="ARBA00022801"/>
    </source>
</evidence>
<evidence type="ECO:0000256" key="4">
    <source>
        <dbReference type="ARBA" id="ARBA00022723"/>
    </source>
</evidence>
<reference evidence="20 21" key="1">
    <citation type="submission" date="2023-01" db="EMBL/GenBank/DDBJ databases">
        <title>Psychrosphaera sp. nov., isolated from marine algae.</title>
        <authorList>
            <person name="Bayburt H."/>
            <person name="Choi B.J."/>
            <person name="Kim J.M."/>
            <person name="Choi D.G."/>
            <person name="Jeon C.O."/>
        </authorList>
    </citation>
    <scope>NUCLEOTIDE SEQUENCE [LARGE SCALE GENOMIC DNA]</scope>
    <source>
        <strain evidence="20 21">G1-22</strain>
    </source>
</reference>